<dbReference type="AlphaFoldDB" id="A0AAE0JA31"/>
<sequence>MTGRLVQVGGGKKWSSVCSFAKTTTSTCGAGPQKLQFTPSNLAESGCAGANYVIAAPSPPTSAHRTASELASCCLFVQVLLGLSEPQQTQLRSQTTYDAHVSAERQGMLIRHVGDRHHRRCRRRLASCSAQWIQKFAAFCSTVPFHAQPPCSSGGPLLGMVTKKAADSFCRAKRRSTTARPGVCQLDTCVEMSRVARVTAASMYPSTTVVDKSLFQKHLSSRGRR</sequence>
<evidence type="ECO:0000313" key="1">
    <source>
        <dbReference type="EMBL" id="KAK3339112.1"/>
    </source>
</evidence>
<proteinExistence type="predicted"/>
<name>A0AAE0JA31_9PEZI</name>
<dbReference type="RefSeq" id="XP_062678472.1">
    <property type="nucleotide sequence ID" value="XM_062827309.1"/>
</dbReference>
<accession>A0AAE0JA31</accession>
<protein>
    <submittedName>
        <fullName evidence="1">Uncharacterized protein</fullName>
    </submittedName>
</protein>
<dbReference type="Proteomes" id="UP001278500">
    <property type="component" value="Unassembled WGS sequence"/>
</dbReference>
<reference evidence="1" key="2">
    <citation type="submission" date="2023-06" db="EMBL/GenBank/DDBJ databases">
        <authorList>
            <consortium name="Lawrence Berkeley National Laboratory"/>
            <person name="Haridas S."/>
            <person name="Hensen N."/>
            <person name="Bonometti L."/>
            <person name="Westerberg I."/>
            <person name="Brannstrom I.O."/>
            <person name="Guillou S."/>
            <person name="Cros-Aarteil S."/>
            <person name="Calhoun S."/>
            <person name="Kuo A."/>
            <person name="Mondo S."/>
            <person name="Pangilinan J."/>
            <person name="Riley R."/>
            <person name="Labutti K."/>
            <person name="Andreopoulos B."/>
            <person name="Lipzen A."/>
            <person name="Chen C."/>
            <person name="Yanf M."/>
            <person name="Daum C."/>
            <person name="Ng V."/>
            <person name="Clum A."/>
            <person name="Steindorff A."/>
            <person name="Ohm R."/>
            <person name="Martin F."/>
            <person name="Silar P."/>
            <person name="Natvig D."/>
            <person name="Lalanne C."/>
            <person name="Gautier V."/>
            <person name="Ament-Velasquez S.L."/>
            <person name="Kruys A."/>
            <person name="Hutchinson M.I."/>
            <person name="Powell A.J."/>
            <person name="Barry K."/>
            <person name="Miller A.N."/>
            <person name="Grigoriev I.V."/>
            <person name="Debuchy R."/>
            <person name="Gladieux P."/>
            <person name="Thoren M.H."/>
            <person name="Johannesson H."/>
        </authorList>
    </citation>
    <scope>NUCLEOTIDE SEQUENCE</scope>
    <source>
        <strain evidence="1">CBS 560.94</strain>
    </source>
</reference>
<dbReference type="GeneID" id="87864463"/>
<comment type="caution">
    <text evidence="1">The sequence shown here is derived from an EMBL/GenBank/DDBJ whole genome shotgun (WGS) entry which is preliminary data.</text>
</comment>
<keyword evidence="2" id="KW-1185">Reference proteome</keyword>
<evidence type="ECO:0000313" key="2">
    <source>
        <dbReference type="Proteomes" id="UP001278500"/>
    </source>
</evidence>
<reference evidence="1" key="1">
    <citation type="journal article" date="2023" name="Mol. Phylogenet. Evol.">
        <title>Genome-scale phylogeny and comparative genomics of the fungal order Sordariales.</title>
        <authorList>
            <person name="Hensen N."/>
            <person name="Bonometti L."/>
            <person name="Westerberg I."/>
            <person name="Brannstrom I.O."/>
            <person name="Guillou S."/>
            <person name="Cros-Aarteil S."/>
            <person name="Calhoun S."/>
            <person name="Haridas S."/>
            <person name="Kuo A."/>
            <person name="Mondo S."/>
            <person name="Pangilinan J."/>
            <person name="Riley R."/>
            <person name="LaButti K."/>
            <person name="Andreopoulos B."/>
            <person name="Lipzen A."/>
            <person name="Chen C."/>
            <person name="Yan M."/>
            <person name="Daum C."/>
            <person name="Ng V."/>
            <person name="Clum A."/>
            <person name="Steindorff A."/>
            <person name="Ohm R.A."/>
            <person name="Martin F."/>
            <person name="Silar P."/>
            <person name="Natvig D.O."/>
            <person name="Lalanne C."/>
            <person name="Gautier V."/>
            <person name="Ament-Velasquez S.L."/>
            <person name="Kruys A."/>
            <person name="Hutchinson M.I."/>
            <person name="Powell A.J."/>
            <person name="Barry K."/>
            <person name="Miller A.N."/>
            <person name="Grigoriev I.V."/>
            <person name="Debuchy R."/>
            <person name="Gladieux P."/>
            <person name="Hiltunen Thoren M."/>
            <person name="Johannesson H."/>
        </authorList>
    </citation>
    <scope>NUCLEOTIDE SEQUENCE</scope>
    <source>
        <strain evidence="1">CBS 560.94</strain>
    </source>
</reference>
<gene>
    <name evidence="1" type="ORF">B0H65DRAFT_475431</name>
</gene>
<organism evidence="1 2">
    <name type="scientific">Neurospora tetraspora</name>
    <dbReference type="NCBI Taxonomy" id="94610"/>
    <lineage>
        <taxon>Eukaryota</taxon>
        <taxon>Fungi</taxon>
        <taxon>Dikarya</taxon>
        <taxon>Ascomycota</taxon>
        <taxon>Pezizomycotina</taxon>
        <taxon>Sordariomycetes</taxon>
        <taxon>Sordariomycetidae</taxon>
        <taxon>Sordariales</taxon>
        <taxon>Sordariaceae</taxon>
        <taxon>Neurospora</taxon>
    </lineage>
</organism>
<dbReference type="EMBL" id="JAUEPP010000007">
    <property type="protein sequence ID" value="KAK3339112.1"/>
    <property type="molecule type" value="Genomic_DNA"/>
</dbReference>